<dbReference type="Proteomes" id="UP000030758">
    <property type="component" value="Unassembled WGS sequence"/>
</dbReference>
<dbReference type="Proteomes" id="UP000030764">
    <property type="component" value="Unassembled WGS sequence"/>
</dbReference>
<keyword evidence="3" id="KW-1185">Reference proteome</keyword>
<proteinExistence type="predicted"/>
<evidence type="ECO:0000313" key="3">
    <source>
        <dbReference type="Proteomes" id="UP000030764"/>
    </source>
</evidence>
<evidence type="ECO:0000313" key="2">
    <source>
        <dbReference type="EMBL" id="KFD67684.1"/>
    </source>
</evidence>
<dbReference type="AlphaFoldDB" id="A0A085M043"/>
<reference evidence="1 3" key="1">
    <citation type="journal article" date="2014" name="Nat. Genet.">
        <title>Genome and transcriptome of the porcine whipworm Trichuris suis.</title>
        <authorList>
            <person name="Jex A.R."/>
            <person name="Nejsum P."/>
            <person name="Schwarz E.M."/>
            <person name="Hu L."/>
            <person name="Young N.D."/>
            <person name="Hall R.S."/>
            <person name="Korhonen P.K."/>
            <person name="Liao S."/>
            <person name="Thamsborg S."/>
            <person name="Xia J."/>
            <person name="Xu P."/>
            <person name="Wang S."/>
            <person name="Scheerlinck J.P."/>
            <person name="Hofmann A."/>
            <person name="Sternberg P.W."/>
            <person name="Wang J."/>
            <person name="Gasser R.B."/>
        </authorList>
    </citation>
    <scope>NUCLEOTIDE SEQUENCE [LARGE SCALE GENOMIC DNA]</scope>
    <source>
        <strain evidence="2">DCEP-RM93F</strain>
        <strain evidence="1">DCEP-RM93M</strain>
    </source>
</reference>
<name>A0A085M043_9BILA</name>
<accession>A0A085M043</accession>
<organism evidence="1 3">
    <name type="scientific">Trichuris suis</name>
    <name type="common">pig whipworm</name>
    <dbReference type="NCBI Taxonomy" id="68888"/>
    <lineage>
        <taxon>Eukaryota</taxon>
        <taxon>Metazoa</taxon>
        <taxon>Ecdysozoa</taxon>
        <taxon>Nematoda</taxon>
        <taxon>Enoplea</taxon>
        <taxon>Dorylaimia</taxon>
        <taxon>Trichinellida</taxon>
        <taxon>Trichuridae</taxon>
        <taxon>Trichuris</taxon>
    </lineage>
</organism>
<protein>
    <submittedName>
        <fullName evidence="1">Uncharacterized protein</fullName>
    </submittedName>
</protein>
<dbReference type="EMBL" id="KL367512">
    <property type="protein sequence ID" value="KFD67684.1"/>
    <property type="molecule type" value="Genomic_DNA"/>
</dbReference>
<gene>
    <name evidence="1" type="ORF">M513_08538</name>
    <name evidence="2" type="ORF">M514_08538</name>
</gene>
<sequence>MDSGRNEYIRTPFCPVVSTLREQHRFDRLDSGKSFQVFADEYDTYPTRSDPDRGQFVLLFMSTAMSP</sequence>
<dbReference type="EMBL" id="KL363251">
    <property type="protein sequence ID" value="KFD50589.1"/>
    <property type="molecule type" value="Genomic_DNA"/>
</dbReference>
<evidence type="ECO:0000313" key="1">
    <source>
        <dbReference type="EMBL" id="KFD50589.1"/>
    </source>
</evidence>